<evidence type="ECO:0000313" key="1">
    <source>
        <dbReference type="EMBL" id="SEB33557.1"/>
    </source>
</evidence>
<keyword evidence="2" id="KW-1185">Reference proteome</keyword>
<dbReference type="AlphaFoldDB" id="A0A1H4IHN1"/>
<organism evidence="1 2">
    <name type="scientific">Rhodococcus koreensis</name>
    <dbReference type="NCBI Taxonomy" id="99653"/>
    <lineage>
        <taxon>Bacteria</taxon>
        <taxon>Bacillati</taxon>
        <taxon>Actinomycetota</taxon>
        <taxon>Actinomycetes</taxon>
        <taxon>Mycobacteriales</taxon>
        <taxon>Nocardiaceae</taxon>
        <taxon>Rhodococcus</taxon>
    </lineage>
</organism>
<protein>
    <submittedName>
        <fullName evidence="1">Uncharacterized protein</fullName>
    </submittedName>
</protein>
<gene>
    <name evidence="1" type="ORF">SAMN04490239_0758</name>
</gene>
<dbReference type="RefSeq" id="WP_072950687.1">
    <property type="nucleotide sequence ID" value="NZ_FNSV01000004.1"/>
</dbReference>
<evidence type="ECO:0000313" key="2">
    <source>
        <dbReference type="Proteomes" id="UP000183561"/>
    </source>
</evidence>
<dbReference type="Proteomes" id="UP000183561">
    <property type="component" value="Unassembled WGS sequence"/>
</dbReference>
<reference evidence="2" key="1">
    <citation type="submission" date="2016-10" db="EMBL/GenBank/DDBJ databases">
        <authorList>
            <person name="Varghese N."/>
            <person name="Submissions S."/>
        </authorList>
    </citation>
    <scope>NUCLEOTIDE SEQUENCE [LARGE SCALE GENOMIC DNA]</scope>
    <source>
        <strain evidence="2">DSM 44498</strain>
    </source>
</reference>
<accession>A0A1H4IHN1</accession>
<name>A0A1H4IHN1_9NOCA</name>
<dbReference type="EMBL" id="FNSV01000004">
    <property type="protein sequence ID" value="SEB33557.1"/>
    <property type="molecule type" value="Genomic_DNA"/>
</dbReference>
<sequence length="98" mass="10995">MNTVNDIIDGMTPIDGGFHVKDLNDEHCVDVMRMAYDWRVVLGRRGHVIYDHGWCYFGHGHDENGHPRSMHTARLRAIAAAIAWDGTGSPDGYDKQAC</sequence>
<dbReference type="OrthoDB" id="4471518at2"/>
<proteinExistence type="predicted"/>